<dbReference type="Gene3D" id="1.20.1250.20">
    <property type="entry name" value="MFS general substrate transporter like domains"/>
    <property type="match status" value="2"/>
</dbReference>
<feature type="transmembrane region" description="Helical" evidence="7">
    <location>
        <begin position="351"/>
        <end position="371"/>
    </location>
</feature>
<keyword evidence="3" id="KW-1003">Cell membrane</keyword>
<evidence type="ECO:0000256" key="7">
    <source>
        <dbReference type="SAM" id="Phobius"/>
    </source>
</evidence>
<feature type="transmembrane region" description="Helical" evidence="7">
    <location>
        <begin position="413"/>
        <end position="437"/>
    </location>
</feature>
<feature type="transmembrane region" description="Helical" evidence="7">
    <location>
        <begin position="190"/>
        <end position="215"/>
    </location>
</feature>
<protein>
    <submittedName>
        <fullName evidence="9">Inner membrane metabolite transport protein YhjE</fullName>
    </submittedName>
</protein>
<evidence type="ECO:0000256" key="4">
    <source>
        <dbReference type="ARBA" id="ARBA00022692"/>
    </source>
</evidence>
<name>A0A498QYD8_9MYCO</name>
<evidence type="ECO:0000256" key="1">
    <source>
        <dbReference type="ARBA" id="ARBA00004651"/>
    </source>
</evidence>
<feature type="transmembrane region" description="Helical" evidence="7">
    <location>
        <begin position="227"/>
        <end position="246"/>
    </location>
</feature>
<dbReference type="InterPro" id="IPR011701">
    <property type="entry name" value="MFS"/>
</dbReference>
<dbReference type="EMBL" id="UPHU01000001">
    <property type="protein sequence ID" value="VBA53680.1"/>
    <property type="molecule type" value="Genomic_DNA"/>
</dbReference>
<feature type="transmembrane region" description="Helical" evidence="7">
    <location>
        <begin position="321"/>
        <end position="344"/>
    </location>
</feature>
<keyword evidence="5 7" id="KW-1133">Transmembrane helix</keyword>
<accession>A0A498QYD8</accession>
<dbReference type="Proteomes" id="UP000268285">
    <property type="component" value="Unassembled WGS sequence"/>
</dbReference>
<evidence type="ECO:0000256" key="6">
    <source>
        <dbReference type="ARBA" id="ARBA00023136"/>
    </source>
</evidence>
<dbReference type="GO" id="GO:0022857">
    <property type="term" value="F:transmembrane transporter activity"/>
    <property type="evidence" value="ECO:0007669"/>
    <property type="project" value="InterPro"/>
</dbReference>
<feature type="transmembrane region" description="Helical" evidence="7">
    <location>
        <begin position="286"/>
        <end position="309"/>
    </location>
</feature>
<feature type="domain" description="Major facilitator superfamily (MFS) profile" evidence="8">
    <location>
        <begin position="52"/>
        <end position="468"/>
    </location>
</feature>
<dbReference type="InterPro" id="IPR036259">
    <property type="entry name" value="MFS_trans_sf"/>
</dbReference>
<evidence type="ECO:0000256" key="3">
    <source>
        <dbReference type="ARBA" id="ARBA00022475"/>
    </source>
</evidence>
<keyword evidence="4 7" id="KW-0812">Transmembrane</keyword>
<dbReference type="GO" id="GO:0005886">
    <property type="term" value="C:plasma membrane"/>
    <property type="evidence" value="ECO:0007669"/>
    <property type="project" value="UniProtKB-SubCell"/>
</dbReference>
<organism evidence="9 10">
    <name type="scientific">Mycobacterium pseudokansasii</name>
    <dbReference type="NCBI Taxonomy" id="2341080"/>
    <lineage>
        <taxon>Bacteria</taxon>
        <taxon>Bacillati</taxon>
        <taxon>Actinomycetota</taxon>
        <taxon>Actinomycetes</taxon>
        <taxon>Mycobacteriales</taxon>
        <taxon>Mycobacteriaceae</taxon>
        <taxon>Mycobacterium</taxon>
    </lineage>
</organism>
<evidence type="ECO:0000313" key="9">
    <source>
        <dbReference type="EMBL" id="VBA53680.1"/>
    </source>
</evidence>
<evidence type="ECO:0000256" key="5">
    <source>
        <dbReference type="ARBA" id="ARBA00022989"/>
    </source>
</evidence>
<dbReference type="InterPro" id="IPR005829">
    <property type="entry name" value="Sugar_transporter_CS"/>
</dbReference>
<sequence length="475" mass="49663">MLAVNSRRWNGIRSASWLIVIAVYGTAETASGAVTGIGTGEPSPVVTPMRRVALACVVGSAVEYYDFYIYGTAAALVFPSVFYPGLGPTMATVASMGTFAMAFLSRPLGAAVFGHFGDRLGRKKTLVATLLIMAVATVTVGVVPATATIGALAPLILIMLRLLQGFAAGGEWAGSALLSAESAPAHKRGYYGMFTAIGGGIALVLSGLTFLVVNYTLGADSSAFMHWGWRIPFLLSAALVLIALYVRLKISETPVFATEMARTDAGKATGHPAPLAEVLRRQRRELILAAGCVLAVFGYLYLASTYLPSYAQTRLGYSRDFILLVGVLGGLTCIVFVSTTAALCDRFGRRRLMLVGWAVGLPWSLLVMPLIDSGDRTWFAAAILGVYAIAAAGFGPVVALLPELFATRYRYTGTALSINLAGIAGGAVPPLVAGTLVAVYGSWAVGVMMAALVAVSLVCTYLLPETTGTAFGSLI</sequence>
<keyword evidence="10" id="KW-1185">Reference proteome</keyword>
<evidence type="ECO:0000259" key="8">
    <source>
        <dbReference type="PROSITE" id="PS50850"/>
    </source>
</evidence>
<dbReference type="PROSITE" id="PS00217">
    <property type="entry name" value="SUGAR_TRANSPORT_2"/>
    <property type="match status" value="1"/>
</dbReference>
<feature type="transmembrane region" description="Helical" evidence="7">
    <location>
        <begin position="92"/>
        <end position="113"/>
    </location>
</feature>
<feature type="transmembrane region" description="Helical" evidence="7">
    <location>
        <begin position="377"/>
        <end position="401"/>
    </location>
</feature>
<evidence type="ECO:0000313" key="10">
    <source>
        <dbReference type="Proteomes" id="UP000268285"/>
    </source>
</evidence>
<dbReference type="PANTHER" id="PTHR43045:SF2">
    <property type="entry name" value="INNER MEMBRANE METABOLITE TRANSPORT PROTEIN YHJE"/>
    <property type="match status" value="1"/>
</dbReference>
<dbReference type="Pfam" id="PF07690">
    <property type="entry name" value="MFS_1"/>
    <property type="match status" value="1"/>
</dbReference>
<comment type="subcellular location">
    <subcellularLocation>
        <location evidence="1">Cell membrane</location>
        <topology evidence="1">Multi-pass membrane protein</topology>
    </subcellularLocation>
</comment>
<keyword evidence="6 7" id="KW-0472">Membrane</keyword>
<dbReference type="InterPro" id="IPR020846">
    <property type="entry name" value="MFS_dom"/>
</dbReference>
<evidence type="ECO:0000256" key="2">
    <source>
        <dbReference type="ARBA" id="ARBA00022448"/>
    </source>
</evidence>
<gene>
    <name evidence="9" type="primary">yhjE</name>
    <name evidence="9" type="ORF">LAUMK142_04216</name>
</gene>
<reference evidence="9 10" key="1">
    <citation type="submission" date="2018-09" db="EMBL/GenBank/DDBJ databases">
        <authorList>
            <person name="Tagini F."/>
        </authorList>
    </citation>
    <scope>NUCLEOTIDE SEQUENCE [LARGE SCALE GENOMIC DNA]</scope>
    <source>
        <strain evidence="9 10">MK142</strain>
    </source>
</reference>
<dbReference type="AlphaFoldDB" id="A0A498QYD8"/>
<feature type="transmembrane region" description="Helical" evidence="7">
    <location>
        <begin position="443"/>
        <end position="463"/>
    </location>
</feature>
<dbReference type="SUPFAM" id="SSF103473">
    <property type="entry name" value="MFS general substrate transporter"/>
    <property type="match status" value="1"/>
</dbReference>
<dbReference type="PROSITE" id="PS50850">
    <property type="entry name" value="MFS"/>
    <property type="match status" value="1"/>
</dbReference>
<feature type="transmembrane region" description="Helical" evidence="7">
    <location>
        <begin position="125"/>
        <end position="143"/>
    </location>
</feature>
<keyword evidence="2" id="KW-0813">Transport</keyword>
<proteinExistence type="predicted"/>
<dbReference type="PANTHER" id="PTHR43045">
    <property type="entry name" value="SHIKIMATE TRANSPORTER"/>
    <property type="match status" value="1"/>
</dbReference>
<feature type="transmembrane region" description="Helical" evidence="7">
    <location>
        <begin position="67"/>
        <end position="86"/>
    </location>
</feature>